<dbReference type="Proteomes" id="UP000727456">
    <property type="component" value="Unassembled WGS sequence"/>
</dbReference>
<organism evidence="2 3">
    <name type="scientific">Sphingomonas vulcanisoli</name>
    <dbReference type="NCBI Taxonomy" id="1658060"/>
    <lineage>
        <taxon>Bacteria</taxon>
        <taxon>Pseudomonadati</taxon>
        <taxon>Pseudomonadota</taxon>
        <taxon>Alphaproteobacteria</taxon>
        <taxon>Sphingomonadales</taxon>
        <taxon>Sphingomonadaceae</taxon>
        <taxon>Sphingomonas</taxon>
    </lineage>
</organism>
<accession>A0ABX0TLM8</accession>
<gene>
    <name evidence="2" type="ORF">FHS31_000010</name>
</gene>
<dbReference type="Gene3D" id="3.40.50.1010">
    <property type="entry name" value="5'-nuclease"/>
    <property type="match status" value="1"/>
</dbReference>
<name>A0ABX0TLM8_9SPHN</name>
<feature type="domain" description="PIN" evidence="1">
    <location>
        <begin position="3"/>
        <end position="118"/>
    </location>
</feature>
<comment type="caution">
    <text evidence="2">The sequence shown here is derived from an EMBL/GenBank/DDBJ whole genome shotgun (WGS) entry which is preliminary data.</text>
</comment>
<keyword evidence="3" id="KW-1185">Reference proteome</keyword>
<evidence type="ECO:0000259" key="1">
    <source>
        <dbReference type="Pfam" id="PF01850"/>
    </source>
</evidence>
<dbReference type="SUPFAM" id="SSF88723">
    <property type="entry name" value="PIN domain-like"/>
    <property type="match status" value="1"/>
</dbReference>
<dbReference type="EMBL" id="JAAOZC010000001">
    <property type="protein sequence ID" value="NIJ06428.1"/>
    <property type="molecule type" value="Genomic_DNA"/>
</dbReference>
<protein>
    <submittedName>
        <fullName evidence="2">PIN domain nuclease of toxin-antitoxin system</fullName>
    </submittedName>
</protein>
<sequence>MTVVIDASALLAFFFDEPGGEVMLEQARNAPVSTVNLFEAAAKARYYKGLAPDEVTDQLLRLGIRFAAFEQEQAILAATLPAKIGKRSLSMADRACLSLAMHRSLPILTGDRVWAELDLDVTIQLIR</sequence>
<dbReference type="InterPro" id="IPR029060">
    <property type="entry name" value="PIN-like_dom_sf"/>
</dbReference>
<dbReference type="InterPro" id="IPR002716">
    <property type="entry name" value="PIN_dom"/>
</dbReference>
<reference evidence="2 3" key="1">
    <citation type="submission" date="2020-03" db="EMBL/GenBank/DDBJ databases">
        <title>Genomic Encyclopedia of Type Strains, Phase III (KMG-III): the genomes of soil and plant-associated and newly described type strains.</title>
        <authorList>
            <person name="Whitman W."/>
        </authorList>
    </citation>
    <scope>NUCLEOTIDE SEQUENCE [LARGE SCALE GENOMIC DNA]</scope>
    <source>
        <strain evidence="2 3">CECT 8804</strain>
    </source>
</reference>
<evidence type="ECO:0000313" key="2">
    <source>
        <dbReference type="EMBL" id="NIJ06428.1"/>
    </source>
</evidence>
<dbReference type="CDD" id="cd18682">
    <property type="entry name" value="PIN_VapC-like"/>
    <property type="match status" value="1"/>
</dbReference>
<proteinExistence type="predicted"/>
<dbReference type="RefSeq" id="WP_167070898.1">
    <property type="nucleotide sequence ID" value="NZ_JAAOZC010000001.1"/>
</dbReference>
<dbReference type="Pfam" id="PF01850">
    <property type="entry name" value="PIN"/>
    <property type="match status" value="1"/>
</dbReference>
<evidence type="ECO:0000313" key="3">
    <source>
        <dbReference type="Proteomes" id="UP000727456"/>
    </source>
</evidence>